<reference evidence="2" key="1">
    <citation type="submission" date="2022-10" db="EMBL/GenBank/DDBJ databases">
        <title>The complete genomes of actinobacterial strains from the NBC collection.</title>
        <authorList>
            <person name="Joergensen T.S."/>
            <person name="Alvarez Arevalo M."/>
            <person name="Sterndorff E.B."/>
            <person name="Faurdal D."/>
            <person name="Vuksanovic O."/>
            <person name="Mourched A.-S."/>
            <person name="Charusanti P."/>
            <person name="Shaw S."/>
            <person name="Blin K."/>
            <person name="Weber T."/>
        </authorList>
    </citation>
    <scope>NUCLEOTIDE SEQUENCE</scope>
    <source>
        <strain evidence="2">NBC_00093</strain>
    </source>
</reference>
<gene>
    <name evidence="2" type="ORF">OHA22_44015</name>
</gene>
<dbReference type="EMBL" id="CP108222">
    <property type="protein sequence ID" value="WTT22012.1"/>
    <property type="molecule type" value="Genomic_DNA"/>
</dbReference>
<sequence length="73" mass="8073">MIDLTCEDASTTYDIHRAVHSLARFTAHLHANPDNVVADAHQLRQPLHPTRRRLEQPPIHIGRGATAGSGTCR</sequence>
<accession>A0AAU2ACC4</accession>
<feature type="region of interest" description="Disordered" evidence="1">
    <location>
        <begin position="51"/>
        <end position="73"/>
    </location>
</feature>
<name>A0AAU2ACC4_9ACTN</name>
<organism evidence="2">
    <name type="scientific">Streptomyces sp. NBC_00093</name>
    <dbReference type="NCBI Taxonomy" id="2975649"/>
    <lineage>
        <taxon>Bacteria</taxon>
        <taxon>Bacillati</taxon>
        <taxon>Actinomycetota</taxon>
        <taxon>Actinomycetes</taxon>
        <taxon>Kitasatosporales</taxon>
        <taxon>Streptomycetaceae</taxon>
        <taxon>Streptomyces</taxon>
    </lineage>
</organism>
<dbReference type="AlphaFoldDB" id="A0AAU2ACC4"/>
<evidence type="ECO:0000313" key="2">
    <source>
        <dbReference type="EMBL" id="WTT22012.1"/>
    </source>
</evidence>
<protein>
    <submittedName>
        <fullName evidence="2">Uncharacterized protein</fullName>
    </submittedName>
</protein>
<proteinExistence type="predicted"/>
<evidence type="ECO:0000256" key="1">
    <source>
        <dbReference type="SAM" id="MobiDB-lite"/>
    </source>
</evidence>